<feature type="compositionally biased region" description="Low complexity" evidence="1">
    <location>
        <begin position="95"/>
        <end position="113"/>
    </location>
</feature>
<name>A0AB39BLH5_9MICO</name>
<keyword evidence="2" id="KW-0812">Transmembrane</keyword>
<feature type="transmembrane region" description="Helical" evidence="2">
    <location>
        <begin position="38"/>
        <end position="57"/>
    </location>
</feature>
<dbReference type="EMBL" id="CP162511">
    <property type="protein sequence ID" value="XDI06932.1"/>
    <property type="molecule type" value="Genomic_DNA"/>
</dbReference>
<evidence type="ECO:0000256" key="3">
    <source>
        <dbReference type="SAM" id="SignalP"/>
    </source>
</evidence>
<evidence type="ECO:0000313" key="4">
    <source>
        <dbReference type="EMBL" id="XDI06932.1"/>
    </source>
</evidence>
<organism evidence="4">
    <name type="scientific">Herbiconiux sp. A18JL235</name>
    <dbReference type="NCBI Taxonomy" id="3152363"/>
    <lineage>
        <taxon>Bacteria</taxon>
        <taxon>Bacillati</taxon>
        <taxon>Actinomycetota</taxon>
        <taxon>Actinomycetes</taxon>
        <taxon>Micrococcales</taxon>
        <taxon>Microbacteriaceae</taxon>
        <taxon>Herbiconiux</taxon>
    </lineage>
</organism>
<keyword evidence="2" id="KW-1133">Transmembrane helix</keyword>
<feature type="signal peptide" evidence="3">
    <location>
        <begin position="1"/>
        <end position="21"/>
    </location>
</feature>
<sequence>MSAIALTAVATTLTSAFSTVAAFVADTKTPDPDSVTPGIIGFIATFGVAAVTLLLVIDMVRRVRRVNYRAQVREELEAELAAKSAADADGGEGAPGAAPATGDGEADAPGVSR</sequence>
<evidence type="ECO:0000256" key="1">
    <source>
        <dbReference type="SAM" id="MobiDB-lite"/>
    </source>
</evidence>
<reference evidence="4" key="1">
    <citation type="submission" date="2024-05" db="EMBL/GenBank/DDBJ databases">
        <title>Herbiconiux sp. A18JL235.</title>
        <authorList>
            <person name="Zhang G."/>
        </authorList>
    </citation>
    <scope>NUCLEOTIDE SEQUENCE</scope>
    <source>
        <strain evidence="4">A18JL235</strain>
    </source>
</reference>
<evidence type="ECO:0008006" key="5">
    <source>
        <dbReference type="Google" id="ProtNLM"/>
    </source>
</evidence>
<gene>
    <name evidence="4" type="ORF">ABFY20_07465</name>
</gene>
<keyword evidence="2" id="KW-0472">Membrane</keyword>
<dbReference type="AlphaFoldDB" id="A0AB39BLH5"/>
<accession>A0AB39BLH5</accession>
<feature type="chain" id="PRO_5044218480" description="Holin" evidence="3">
    <location>
        <begin position="22"/>
        <end position="113"/>
    </location>
</feature>
<proteinExistence type="predicted"/>
<keyword evidence="3" id="KW-0732">Signal</keyword>
<dbReference type="RefSeq" id="WP_368499311.1">
    <property type="nucleotide sequence ID" value="NZ_CP162511.1"/>
</dbReference>
<evidence type="ECO:0000256" key="2">
    <source>
        <dbReference type="SAM" id="Phobius"/>
    </source>
</evidence>
<protein>
    <recommendedName>
        <fullName evidence="5">Holin</fullName>
    </recommendedName>
</protein>
<feature type="region of interest" description="Disordered" evidence="1">
    <location>
        <begin position="83"/>
        <end position="113"/>
    </location>
</feature>